<dbReference type="InterPro" id="IPR013120">
    <property type="entry name" value="FAR_NAD-bd"/>
</dbReference>
<evidence type="ECO:0000256" key="7">
    <source>
        <dbReference type="ARBA" id="ARBA00023098"/>
    </source>
</evidence>
<dbReference type="KEGG" id="pxu:106124688"/>
<keyword evidence="8 10" id="KW-0472">Membrane</keyword>
<reference evidence="12" key="1">
    <citation type="submission" date="2025-08" db="UniProtKB">
        <authorList>
            <consortium name="RefSeq"/>
        </authorList>
    </citation>
    <scope>IDENTIFICATION</scope>
</reference>
<organism evidence="12">
    <name type="scientific">Papilio xuthus</name>
    <name type="common">Asian swallowtail butterfly</name>
    <dbReference type="NCBI Taxonomy" id="66420"/>
    <lineage>
        <taxon>Eukaryota</taxon>
        <taxon>Metazoa</taxon>
        <taxon>Ecdysozoa</taxon>
        <taxon>Arthropoda</taxon>
        <taxon>Hexapoda</taxon>
        <taxon>Insecta</taxon>
        <taxon>Pterygota</taxon>
        <taxon>Neoptera</taxon>
        <taxon>Endopterygota</taxon>
        <taxon>Lepidoptera</taxon>
        <taxon>Glossata</taxon>
        <taxon>Ditrysia</taxon>
        <taxon>Papilionoidea</taxon>
        <taxon>Papilionidae</taxon>
        <taxon>Papilioninae</taxon>
        <taxon>Papilio</taxon>
    </lineage>
</organism>
<dbReference type="AlphaFoldDB" id="A0AAJ6ZPZ2"/>
<accession>A0AAJ6ZPZ2</accession>
<evidence type="ECO:0000256" key="5">
    <source>
        <dbReference type="ARBA" id="ARBA00022857"/>
    </source>
</evidence>
<dbReference type="CDD" id="cd05236">
    <property type="entry name" value="FAR-N_SDR_e"/>
    <property type="match status" value="1"/>
</dbReference>
<evidence type="ECO:0000256" key="8">
    <source>
        <dbReference type="ARBA" id="ARBA00023136"/>
    </source>
</evidence>
<comment type="function">
    <text evidence="10">Catalyzes the reduction of fatty acyl-CoA to fatty alcohols.</text>
</comment>
<dbReference type="PANTHER" id="PTHR11011">
    <property type="entry name" value="MALE STERILITY PROTEIN 2-RELATED"/>
    <property type="match status" value="1"/>
</dbReference>
<comment type="subcellular location">
    <subcellularLocation>
        <location evidence="1">Membrane</location>
        <topology evidence="1">Multi-pass membrane protein</topology>
    </subcellularLocation>
</comment>
<keyword evidence="6 10" id="KW-1133">Transmembrane helix</keyword>
<evidence type="ECO:0000256" key="10">
    <source>
        <dbReference type="RuleBase" id="RU363097"/>
    </source>
</evidence>
<evidence type="ECO:0000256" key="1">
    <source>
        <dbReference type="ARBA" id="ARBA00004141"/>
    </source>
</evidence>
<comment type="catalytic activity">
    <reaction evidence="9 10">
        <text>a long-chain fatty acyl-CoA + 2 NADPH + 2 H(+) = a long-chain primary fatty alcohol + 2 NADP(+) + CoA</text>
        <dbReference type="Rhea" id="RHEA:52716"/>
        <dbReference type="ChEBI" id="CHEBI:15378"/>
        <dbReference type="ChEBI" id="CHEBI:57287"/>
        <dbReference type="ChEBI" id="CHEBI:57783"/>
        <dbReference type="ChEBI" id="CHEBI:58349"/>
        <dbReference type="ChEBI" id="CHEBI:77396"/>
        <dbReference type="ChEBI" id="CHEBI:83139"/>
        <dbReference type="EC" id="1.2.1.84"/>
    </reaction>
</comment>
<evidence type="ECO:0000256" key="2">
    <source>
        <dbReference type="ARBA" id="ARBA00005928"/>
    </source>
</evidence>
<dbReference type="GO" id="GO:0080019">
    <property type="term" value="F:alcohol-forming very long-chain fatty acyl-CoA reductase activity"/>
    <property type="evidence" value="ECO:0007669"/>
    <property type="project" value="InterPro"/>
</dbReference>
<keyword evidence="4 10" id="KW-0812">Transmembrane</keyword>
<keyword evidence="5 10" id="KW-0521">NADP</keyword>
<feature type="domain" description="Thioester reductase (TE)" evidence="11">
    <location>
        <begin position="24"/>
        <end position="290"/>
    </location>
</feature>
<dbReference type="FunFam" id="3.40.50.720:FF:000143">
    <property type="entry name" value="Fatty acyl-CoA reductase"/>
    <property type="match status" value="1"/>
</dbReference>
<dbReference type="SUPFAM" id="SSF51735">
    <property type="entry name" value="NAD(P)-binding Rossmann-fold domains"/>
    <property type="match status" value="1"/>
</dbReference>
<comment type="similarity">
    <text evidence="2 10">Belongs to the fatty acyl-CoA reductase family.</text>
</comment>
<dbReference type="Pfam" id="PF07993">
    <property type="entry name" value="NAD_binding_4"/>
    <property type="match status" value="1"/>
</dbReference>
<evidence type="ECO:0000256" key="9">
    <source>
        <dbReference type="ARBA" id="ARBA00052530"/>
    </source>
</evidence>
<dbReference type="EC" id="1.2.1.84" evidence="10"/>
<dbReference type="GO" id="GO:0005777">
    <property type="term" value="C:peroxisome"/>
    <property type="evidence" value="ECO:0007669"/>
    <property type="project" value="TreeGrafter"/>
</dbReference>
<dbReference type="GO" id="GO:0102965">
    <property type="term" value="F:alcohol-forming long-chain fatty acyl-CoA reductase activity"/>
    <property type="evidence" value="ECO:0007669"/>
    <property type="project" value="UniProtKB-EC"/>
</dbReference>
<gene>
    <name evidence="12" type="primary">LOC106124688</name>
</gene>
<dbReference type="Gene3D" id="3.40.50.720">
    <property type="entry name" value="NAD(P)-binding Rossmann-like Domain"/>
    <property type="match status" value="1"/>
</dbReference>
<dbReference type="GO" id="GO:0016020">
    <property type="term" value="C:membrane"/>
    <property type="evidence" value="ECO:0007669"/>
    <property type="project" value="UniProtKB-SubCell"/>
</dbReference>
<evidence type="ECO:0000256" key="3">
    <source>
        <dbReference type="ARBA" id="ARBA00022516"/>
    </source>
</evidence>
<feature type="transmembrane region" description="Helical" evidence="10">
    <location>
        <begin position="337"/>
        <end position="358"/>
    </location>
</feature>
<proteinExistence type="inferred from homology"/>
<dbReference type="InterPro" id="IPR036291">
    <property type="entry name" value="NAD(P)-bd_dom_sf"/>
</dbReference>
<dbReference type="PANTHER" id="PTHR11011:SF116">
    <property type="entry name" value="FATTY ACYL-COA REDUCTASE CG5065-RELATED"/>
    <property type="match status" value="1"/>
</dbReference>
<dbReference type="InterPro" id="IPR026055">
    <property type="entry name" value="FAR"/>
</dbReference>
<evidence type="ECO:0000256" key="6">
    <source>
        <dbReference type="ARBA" id="ARBA00022989"/>
    </source>
</evidence>
<dbReference type="RefSeq" id="XP_013177061.1">
    <property type="nucleotide sequence ID" value="XM_013321607.1"/>
</dbReference>
<keyword evidence="10" id="KW-0560">Oxidoreductase</keyword>
<dbReference type="GeneID" id="106124688"/>
<dbReference type="GO" id="GO:0035336">
    <property type="term" value="P:long-chain fatty-acyl-CoA metabolic process"/>
    <property type="evidence" value="ECO:0007669"/>
    <property type="project" value="TreeGrafter"/>
</dbReference>
<name>A0AAJ6ZPZ2_PAPXU</name>
<evidence type="ECO:0000259" key="11">
    <source>
        <dbReference type="Pfam" id="PF07993"/>
    </source>
</evidence>
<keyword evidence="7 10" id="KW-0443">Lipid metabolism</keyword>
<dbReference type="Proteomes" id="UP000694872">
    <property type="component" value="Unplaced"/>
</dbReference>
<keyword evidence="3 10" id="KW-0444">Lipid biosynthesis</keyword>
<evidence type="ECO:0000256" key="4">
    <source>
        <dbReference type="ARBA" id="ARBA00022692"/>
    </source>
</evidence>
<sequence length="380" mass="42968">MDATKVDTPYLPVPDFYAGRTVFLTGGTGFLGKVLIEKLLYSCSNIDTIYILLREKNGNGANERLKRLISNPVFSRLREEKPESLSKIKHIIGDITVFNMGLTSHQEELLKKVTVVFHLAATIRFDEPLKNALNINVEGTREVLRAFKKQSKLDAFVYVSTAFSNTDKKEIEECIYPPPRTLQEVYKRIKHEDPDEDLCEFLNGRPNTYTFTKALAENIIGEEHGDIPAVIVRPSIVTPAAEEPFKGWIDNWMGITTFIFTIAKGWTRVLYGKRNYVLDIIPVDYVVNLIMVAAARCERSTDVPVFNICSSSANPISSGLLGSLIITESIKQKFYDFPLFGVVYIKSAIFVTIVSFILETVPAYLTDFWLRITCRSKRLA</sequence>
<evidence type="ECO:0000313" key="12">
    <source>
        <dbReference type="RefSeq" id="XP_013177061.1"/>
    </source>
</evidence>
<protein>
    <recommendedName>
        <fullName evidence="10">Fatty acyl-CoA reductase</fullName>
        <ecNumber evidence="10">1.2.1.84</ecNumber>
    </recommendedName>
</protein>